<proteinExistence type="predicted"/>
<keyword evidence="3" id="KW-1185">Reference proteome</keyword>
<protein>
    <recommendedName>
        <fullName evidence="4">Lipase</fullName>
    </recommendedName>
</protein>
<evidence type="ECO:0000256" key="1">
    <source>
        <dbReference type="SAM" id="SignalP"/>
    </source>
</evidence>
<feature type="chain" id="PRO_5037433095" description="Lipase" evidence="1">
    <location>
        <begin position="21"/>
        <end position="321"/>
    </location>
</feature>
<comment type="caution">
    <text evidence="2">The sequence shown here is derived from an EMBL/GenBank/DDBJ whole genome shotgun (WGS) entry which is preliminary data.</text>
</comment>
<reference evidence="2" key="2">
    <citation type="submission" date="2020-09" db="EMBL/GenBank/DDBJ databases">
        <authorList>
            <person name="Sun Q."/>
            <person name="Sedlacek I."/>
        </authorList>
    </citation>
    <scope>NUCLEOTIDE SEQUENCE</scope>
    <source>
        <strain evidence="2">CCM 7905</strain>
    </source>
</reference>
<feature type="signal peptide" evidence="1">
    <location>
        <begin position="1"/>
        <end position="20"/>
    </location>
</feature>
<dbReference type="RefSeq" id="WP_188546216.1">
    <property type="nucleotide sequence ID" value="NZ_BMCU01000004.1"/>
</dbReference>
<name>A0A917LFH5_9NOCA</name>
<dbReference type="EMBL" id="BMCU01000004">
    <property type="protein sequence ID" value="GGG18185.1"/>
    <property type="molecule type" value="Genomic_DNA"/>
</dbReference>
<dbReference type="Proteomes" id="UP000654257">
    <property type="component" value="Unassembled WGS sequence"/>
</dbReference>
<accession>A0A917LFH5</accession>
<keyword evidence="1" id="KW-0732">Signal</keyword>
<reference evidence="2" key="1">
    <citation type="journal article" date="2014" name="Int. J. Syst. Evol. Microbiol.">
        <title>Complete genome sequence of Corynebacterium casei LMG S-19264T (=DSM 44701T), isolated from a smear-ripened cheese.</title>
        <authorList>
            <consortium name="US DOE Joint Genome Institute (JGI-PGF)"/>
            <person name="Walter F."/>
            <person name="Albersmeier A."/>
            <person name="Kalinowski J."/>
            <person name="Ruckert C."/>
        </authorList>
    </citation>
    <scope>NUCLEOTIDE SEQUENCE</scope>
    <source>
        <strain evidence="2">CCM 7905</strain>
    </source>
</reference>
<dbReference type="SUPFAM" id="SSF53474">
    <property type="entry name" value="alpha/beta-Hydrolases"/>
    <property type="match status" value="1"/>
</dbReference>
<dbReference type="PANTHER" id="PTHR37574">
    <property type="entry name" value="LIPASE B"/>
    <property type="match status" value="1"/>
</dbReference>
<evidence type="ECO:0000313" key="3">
    <source>
        <dbReference type="Proteomes" id="UP000654257"/>
    </source>
</evidence>
<dbReference type="PANTHER" id="PTHR37574:SF1">
    <property type="entry name" value="LIPASE B"/>
    <property type="match status" value="1"/>
</dbReference>
<dbReference type="InterPro" id="IPR053228">
    <property type="entry name" value="Stereospecific_Lipase"/>
</dbReference>
<sequence length="321" mass="33493">MRVLLMVVLLMFASAGVASAGGMTGGAPVQSPGPALTVDRIQLRHALTCTPDLAHAKKDPVLLTPAFATDTQSFGWNYSRSLPAQGFPVCSLSIPGGGFDDLQIAAQYVVSAVRTMHEASGRKVVLMGHQHGPLDEMWALKFWPDLPALVSDFVSLATPYNGTQSARTGCDSSKKCGPANWQIATGSAFLAALNSRPLPAGPSYTSIYTMFDELIYPQPTASTIGGVGASIAVQDVCAYRPVEHFGILSDNVTYLLVMDALTHDGPADPARIPKKSCLTVAAPGLDPIGSALSGPATATSAVINTVQQAVAAEPPVAEYAR</sequence>
<evidence type="ECO:0000313" key="2">
    <source>
        <dbReference type="EMBL" id="GGG18185.1"/>
    </source>
</evidence>
<evidence type="ECO:0008006" key="4">
    <source>
        <dbReference type="Google" id="ProtNLM"/>
    </source>
</evidence>
<dbReference type="Gene3D" id="3.40.50.1820">
    <property type="entry name" value="alpha/beta hydrolase"/>
    <property type="match status" value="1"/>
</dbReference>
<dbReference type="AlphaFoldDB" id="A0A917LFH5"/>
<organism evidence="2 3">
    <name type="scientific">Rhodococcoides trifolii</name>
    <dbReference type="NCBI Taxonomy" id="908250"/>
    <lineage>
        <taxon>Bacteria</taxon>
        <taxon>Bacillati</taxon>
        <taxon>Actinomycetota</taxon>
        <taxon>Actinomycetes</taxon>
        <taxon>Mycobacteriales</taxon>
        <taxon>Nocardiaceae</taxon>
        <taxon>Rhodococcoides</taxon>
    </lineage>
</organism>
<gene>
    <name evidence="2" type="ORF">GCM10007304_35250</name>
</gene>
<dbReference type="InterPro" id="IPR029058">
    <property type="entry name" value="AB_hydrolase_fold"/>
</dbReference>